<gene>
    <name evidence="7" type="ORF">ABT404_42875</name>
</gene>
<evidence type="ECO:0000313" key="8">
    <source>
        <dbReference type="Proteomes" id="UP001474181"/>
    </source>
</evidence>
<evidence type="ECO:0000256" key="1">
    <source>
        <dbReference type="ARBA" id="ARBA00001947"/>
    </source>
</evidence>
<comment type="caution">
    <text evidence="7">The sequence shown here is derived from an EMBL/GenBank/DDBJ whole genome shotgun (WGS) entry which is preliminary data.</text>
</comment>
<evidence type="ECO:0000256" key="5">
    <source>
        <dbReference type="ARBA" id="ARBA00022833"/>
    </source>
</evidence>
<comment type="similarity">
    <text evidence="2">Belongs to the metallo-beta-lactamase superfamily.</text>
</comment>
<dbReference type="RefSeq" id="WP_350789568.1">
    <property type="nucleotide sequence ID" value="NZ_JBEPEK010000541.1"/>
</dbReference>
<name>A0ABV1XAV3_9ACTN</name>
<feature type="domain" description="Metallo-beta-lactamase" evidence="6">
    <location>
        <begin position="37"/>
        <end position="250"/>
    </location>
</feature>
<keyword evidence="4" id="KW-0378">Hydrolase</keyword>
<evidence type="ECO:0000313" key="7">
    <source>
        <dbReference type="EMBL" id="MER7186134.1"/>
    </source>
</evidence>
<keyword evidence="3" id="KW-0479">Metal-binding</keyword>
<dbReference type="InterPro" id="IPR051013">
    <property type="entry name" value="MBL_superfamily_lactonases"/>
</dbReference>
<dbReference type="InterPro" id="IPR001279">
    <property type="entry name" value="Metallo-B-lactamas"/>
</dbReference>
<evidence type="ECO:0000256" key="3">
    <source>
        <dbReference type="ARBA" id="ARBA00022723"/>
    </source>
</evidence>
<dbReference type="PANTHER" id="PTHR42978">
    <property type="entry name" value="QUORUM-QUENCHING LACTONASE YTNP-RELATED-RELATED"/>
    <property type="match status" value="1"/>
</dbReference>
<dbReference type="EMBL" id="JBEPEK010000541">
    <property type="protein sequence ID" value="MER7186134.1"/>
    <property type="molecule type" value="Genomic_DNA"/>
</dbReference>
<accession>A0ABV1XAV3</accession>
<dbReference type="InterPro" id="IPR036866">
    <property type="entry name" value="RibonucZ/Hydroxyglut_hydro"/>
</dbReference>
<dbReference type="SUPFAM" id="SSF56281">
    <property type="entry name" value="Metallo-hydrolase/oxidoreductase"/>
    <property type="match status" value="1"/>
</dbReference>
<organism evidence="7 8">
    <name type="scientific">Streptomyces hyaluromycini</name>
    <dbReference type="NCBI Taxonomy" id="1377993"/>
    <lineage>
        <taxon>Bacteria</taxon>
        <taxon>Bacillati</taxon>
        <taxon>Actinomycetota</taxon>
        <taxon>Actinomycetes</taxon>
        <taxon>Kitasatosporales</taxon>
        <taxon>Streptomycetaceae</taxon>
        <taxon>Streptomyces</taxon>
    </lineage>
</organism>
<dbReference type="PANTHER" id="PTHR42978:SF2">
    <property type="entry name" value="102 KBASES UNSTABLE REGION: FROM 1 TO 119443"/>
    <property type="match status" value="1"/>
</dbReference>
<evidence type="ECO:0000259" key="6">
    <source>
        <dbReference type="SMART" id="SM00849"/>
    </source>
</evidence>
<dbReference type="CDD" id="cd07729">
    <property type="entry name" value="AHL_lactonase_MBL-fold"/>
    <property type="match status" value="1"/>
</dbReference>
<dbReference type="Pfam" id="PF00753">
    <property type="entry name" value="Lactamase_B"/>
    <property type="match status" value="1"/>
</dbReference>
<keyword evidence="5" id="KW-0862">Zinc</keyword>
<dbReference type="SMART" id="SM00849">
    <property type="entry name" value="Lactamase_B"/>
    <property type="match status" value="1"/>
</dbReference>
<keyword evidence="8" id="KW-1185">Reference proteome</keyword>
<evidence type="ECO:0000256" key="4">
    <source>
        <dbReference type="ARBA" id="ARBA00022801"/>
    </source>
</evidence>
<protein>
    <submittedName>
        <fullName evidence="7">N-acyl homoserine lactonase family protein</fullName>
    </submittedName>
</protein>
<dbReference type="Gene3D" id="3.60.15.10">
    <property type="entry name" value="Ribonuclease Z/Hydroxyacylglutathione hydrolase-like"/>
    <property type="match status" value="1"/>
</dbReference>
<dbReference type="Proteomes" id="UP001474181">
    <property type="component" value="Unassembled WGS sequence"/>
</dbReference>
<evidence type="ECO:0000256" key="2">
    <source>
        <dbReference type="ARBA" id="ARBA00007749"/>
    </source>
</evidence>
<sequence>MTRRGVRRVLPLILGWEELPRSVSVHGAPHGERVREPVPGVLLETEEGWLLLDTGFNTALLRDPELRRRYYPSPSYQPELPGPGEPLPAALAAVGVALEEITAVAVSHLHADHAGGLKHFAGRVPVHIQRAELEFGLSGRPEVERETIFRVDFDDPRIDWRLADGDQEIVPGVTAVLSAGHTPGHQSFVVDLAEGGGYVFTCDAADLTENIDEERAAGTSIGVPPEATLAPIRHLKRLAADKGYELVPGHDPVVWPELIRRLTGGQGHRRHGRTVPPTPRR</sequence>
<reference evidence="7 8" key="1">
    <citation type="submission" date="2024-06" db="EMBL/GenBank/DDBJ databases">
        <title>The Natural Products Discovery Center: Release of the First 8490 Sequenced Strains for Exploring Actinobacteria Biosynthetic Diversity.</title>
        <authorList>
            <person name="Kalkreuter E."/>
            <person name="Kautsar S.A."/>
            <person name="Yang D."/>
            <person name="Bader C.D."/>
            <person name="Teijaro C.N."/>
            <person name="Fluegel L."/>
            <person name="Davis C.M."/>
            <person name="Simpson J.R."/>
            <person name="Lauterbach L."/>
            <person name="Steele A.D."/>
            <person name="Gui C."/>
            <person name="Meng S."/>
            <person name="Li G."/>
            <person name="Viehrig K."/>
            <person name="Ye F."/>
            <person name="Su P."/>
            <person name="Kiefer A.F."/>
            <person name="Nichols A."/>
            <person name="Cepeda A.J."/>
            <person name="Yan W."/>
            <person name="Fan B."/>
            <person name="Jiang Y."/>
            <person name="Adhikari A."/>
            <person name="Zheng C.-J."/>
            <person name="Schuster L."/>
            <person name="Cowan T.M."/>
            <person name="Smanski M.J."/>
            <person name="Chevrette M.G."/>
            <person name="De Carvalho L.P.S."/>
            <person name="Shen B."/>
        </authorList>
    </citation>
    <scope>NUCLEOTIDE SEQUENCE [LARGE SCALE GENOMIC DNA]</scope>
    <source>
        <strain evidence="7 8">NPDC000234</strain>
    </source>
</reference>
<proteinExistence type="inferred from homology"/>
<comment type="cofactor">
    <cofactor evidence="1">
        <name>Zn(2+)</name>
        <dbReference type="ChEBI" id="CHEBI:29105"/>
    </cofactor>
</comment>